<dbReference type="Proteomes" id="UP000295008">
    <property type="component" value="Unassembled WGS sequence"/>
</dbReference>
<protein>
    <submittedName>
        <fullName evidence="1">ABC-type nitrate/sulfonate/bicarbonate transport system substrate-binding protein</fullName>
    </submittedName>
</protein>
<accession>A0A4R1QXY1</accession>
<dbReference type="EMBL" id="SLUN01000050">
    <property type="protein sequence ID" value="TCL56470.1"/>
    <property type="molecule type" value="Genomic_DNA"/>
</dbReference>
<sequence length="339" mass="37493">MTTKGKPGPREILYSICPVGNASYIAASKGWLVEGLAAAGAAAVKLQTLPQDRWKVHFTYEDPALFREGGNIPPIWAKSRGAEPVLLGWTFLTWKQSILVRADSPLQSVEQLRHKRLGVTRSANALIDFWKATIERGFETALMARGLIPAEVDFIEILVEQGRGHRETFALEALKSGRVDAVYYGGTWVQSLLDSGRVRSVFEFSADPSLIWPISNENPIVLTVSRKLAEEAPEVVVAYLKQIVKAAEWARTNRAEVETIFAEQTSGTPAQVAAARPADFHLHLAPQTSGQGLLALESQKRFLLDHGYIERDFALEKWLDSSFLNTAIDELQRAQTTAV</sequence>
<evidence type="ECO:0000313" key="2">
    <source>
        <dbReference type="Proteomes" id="UP000295008"/>
    </source>
</evidence>
<dbReference type="Gene3D" id="3.40.190.10">
    <property type="entry name" value="Periplasmic binding protein-like II"/>
    <property type="match status" value="1"/>
</dbReference>
<proteinExistence type="predicted"/>
<dbReference type="OrthoDB" id="286202at2"/>
<dbReference type="Gene3D" id="3.40.190.270">
    <property type="match status" value="1"/>
</dbReference>
<dbReference type="PANTHER" id="PTHR30024">
    <property type="entry name" value="ALIPHATIC SULFONATES-BINDING PROTEIN-RELATED"/>
    <property type="match status" value="1"/>
</dbReference>
<dbReference type="SUPFAM" id="SSF53850">
    <property type="entry name" value="Periplasmic binding protein-like II"/>
    <property type="match status" value="1"/>
</dbReference>
<dbReference type="RefSeq" id="WP_132017409.1">
    <property type="nucleotide sequence ID" value="NZ_SLUN01000050.1"/>
</dbReference>
<dbReference type="AlphaFoldDB" id="A0A4R1QXY1"/>
<organism evidence="1 2">
    <name type="scientific">Hydrogenispora ethanolica</name>
    <dbReference type="NCBI Taxonomy" id="1082276"/>
    <lineage>
        <taxon>Bacteria</taxon>
        <taxon>Bacillati</taxon>
        <taxon>Bacillota</taxon>
        <taxon>Hydrogenispora</taxon>
    </lineage>
</organism>
<name>A0A4R1QXY1_HYDET</name>
<gene>
    <name evidence="1" type="ORF">EDC14_105024</name>
</gene>
<keyword evidence="2" id="KW-1185">Reference proteome</keyword>
<comment type="caution">
    <text evidence="1">The sequence shown here is derived from an EMBL/GenBank/DDBJ whole genome shotgun (WGS) entry which is preliminary data.</text>
</comment>
<evidence type="ECO:0000313" key="1">
    <source>
        <dbReference type="EMBL" id="TCL56470.1"/>
    </source>
</evidence>
<reference evidence="1 2" key="1">
    <citation type="submission" date="2019-03" db="EMBL/GenBank/DDBJ databases">
        <title>Genomic Encyclopedia of Type Strains, Phase IV (KMG-IV): sequencing the most valuable type-strain genomes for metagenomic binning, comparative biology and taxonomic classification.</title>
        <authorList>
            <person name="Goeker M."/>
        </authorList>
    </citation>
    <scope>NUCLEOTIDE SEQUENCE [LARGE SCALE GENOMIC DNA]</scope>
    <source>
        <strain evidence="1 2">LX-B</strain>
    </source>
</reference>